<evidence type="ECO:0000256" key="6">
    <source>
        <dbReference type="SAM" id="SignalP"/>
    </source>
</evidence>
<dbReference type="Gene3D" id="3.40.50.2000">
    <property type="entry name" value="Glycogen Phosphorylase B"/>
    <property type="match status" value="2"/>
</dbReference>
<sequence>MTNVWIVTLPFFSHVTSAAQLAYQLARHGLIVTLFAATADLQRLQSNPVLKIWKGQGPDIKLQSLEITSPVLADSVGDKRRFLQPFLQTGPAFQKVLNKEFLRGFKPTCVISDFMVHGVHEAAAQYKIPSWSFCPFSVGYAATFVYVRQLESKGLLKLPPSQLDPEAQEELISLPGLPLLRICDLSSLYFKKSGHLHEYSLHLLQPFLNADVMLFSTFEEFEPRTVHAFRSLLKAHASQVSKQVPHVWTIGPTFPFLSYSEKARSKEDAEVDPSIKFLDSQPPSSVIYVAFGTDVNLTEEQIQELVYGLEGSHQPFLCVLHPPKRSSDSDVEVKDITSILPSDCLERIKSRSWFVRWAPQLEVLSHPSTGAFISHCGFSSVLESVSLGVPILAWPFQYDQFMNCRHLVDEAQISLQVCPALHIGGFVTRGDLEKSINTLFRSSEGTAVRERALQMKRRAEATTGENGSSSQNMKKVVALICNLSTTDAENLKL</sequence>
<keyword evidence="6" id="KW-0732">Signal</keyword>
<feature type="signal peptide" evidence="6">
    <location>
        <begin position="1"/>
        <end position="18"/>
    </location>
</feature>
<dbReference type="InterPro" id="IPR002213">
    <property type="entry name" value="UDP_glucos_trans"/>
</dbReference>
<comment type="caution">
    <text evidence="7">The sequence shown here is derived from an EMBL/GenBank/DDBJ whole genome shotgun (WGS) entry which is preliminary data.</text>
</comment>
<dbReference type="AlphaFoldDB" id="A0ABD1ZBN0"/>
<evidence type="ECO:0000256" key="2">
    <source>
        <dbReference type="ARBA" id="ARBA00022676"/>
    </source>
</evidence>
<dbReference type="CDD" id="cd03784">
    <property type="entry name" value="GT1_Gtf-like"/>
    <property type="match status" value="1"/>
</dbReference>
<name>A0ABD1ZBN0_9MARC</name>
<dbReference type="EMBL" id="JBHFFA010000002">
    <property type="protein sequence ID" value="KAL2644799.1"/>
    <property type="molecule type" value="Genomic_DNA"/>
</dbReference>
<dbReference type="SUPFAM" id="SSF53756">
    <property type="entry name" value="UDP-Glycosyltransferase/glycogen phosphorylase"/>
    <property type="match status" value="1"/>
</dbReference>
<dbReference type="InterPro" id="IPR035595">
    <property type="entry name" value="UDP_glycos_trans_CS"/>
</dbReference>
<keyword evidence="2 4" id="KW-0328">Glycosyltransferase</keyword>
<dbReference type="FunFam" id="3.40.50.2000:FF:000060">
    <property type="entry name" value="Glycosyltransferase"/>
    <property type="match status" value="1"/>
</dbReference>
<evidence type="ECO:0000256" key="5">
    <source>
        <dbReference type="RuleBase" id="RU362057"/>
    </source>
</evidence>
<comment type="similarity">
    <text evidence="1 4">Belongs to the UDP-glycosyltransferase family.</text>
</comment>
<dbReference type="Pfam" id="PF00201">
    <property type="entry name" value="UDPGT"/>
    <property type="match status" value="1"/>
</dbReference>
<dbReference type="Proteomes" id="UP001605036">
    <property type="component" value="Unassembled WGS sequence"/>
</dbReference>
<evidence type="ECO:0000256" key="1">
    <source>
        <dbReference type="ARBA" id="ARBA00009995"/>
    </source>
</evidence>
<dbReference type="PANTHER" id="PTHR48046">
    <property type="entry name" value="UDP-GLYCOSYLTRANSFERASE 72E1"/>
    <property type="match status" value="1"/>
</dbReference>
<dbReference type="PANTHER" id="PTHR48046:SF1">
    <property type="entry name" value="GLYCOSYLTRANSFERASE-RELATED"/>
    <property type="match status" value="1"/>
</dbReference>
<protein>
    <recommendedName>
        <fullName evidence="5">Glycosyltransferase</fullName>
        <ecNumber evidence="5">2.4.1.-</ecNumber>
    </recommendedName>
</protein>
<evidence type="ECO:0000313" key="8">
    <source>
        <dbReference type="Proteomes" id="UP001605036"/>
    </source>
</evidence>
<gene>
    <name evidence="7" type="ORF">R1flu_012386</name>
</gene>
<evidence type="ECO:0000313" key="7">
    <source>
        <dbReference type="EMBL" id="KAL2644799.1"/>
    </source>
</evidence>
<dbReference type="GO" id="GO:0016757">
    <property type="term" value="F:glycosyltransferase activity"/>
    <property type="evidence" value="ECO:0007669"/>
    <property type="project" value="UniProtKB-KW"/>
</dbReference>
<reference evidence="7 8" key="1">
    <citation type="submission" date="2024-09" db="EMBL/GenBank/DDBJ databases">
        <title>Chromosome-scale assembly of Riccia fluitans.</title>
        <authorList>
            <person name="Paukszto L."/>
            <person name="Sawicki J."/>
            <person name="Karawczyk K."/>
            <person name="Piernik-Szablinska J."/>
            <person name="Szczecinska M."/>
            <person name="Mazdziarz M."/>
        </authorList>
    </citation>
    <scope>NUCLEOTIDE SEQUENCE [LARGE SCALE GENOMIC DNA]</scope>
    <source>
        <strain evidence="7">Rf_01</strain>
        <tissue evidence="7">Aerial parts of the thallus</tissue>
    </source>
</reference>
<proteinExistence type="inferred from homology"/>
<organism evidence="7 8">
    <name type="scientific">Riccia fluitans</name>
    <dbReference type="NCBI Taxonomy" id="41844"/>
    <lineage>
        <taxon>Eukaryota</taxon>
        <taxon>Viridiplantae</taxon>
        <taxon>Streptophyta</taxon>
        <taxon>Embryophyta</taxon>
        <taxon>Marchantiophyta</taxon>
        <taxon>Marchantiopsida</taxon>
        <taxon>Marchantiidae</taxon>
        <taxon>Marchantiales</taxon>
        <taxon>Ricciaceae</taxon>
        <taxon>Riccia</taxon>
    </lineage>
</organism>
<keyword evidence="8" id="KW-1185">Reference proteome</keyword>
<feature type="chain" id="PRO_5044832360" description="Glycosyltransferase" evidence="6">
    <location>
        <begin position="19"/>
        <end position="493"/>
    </location>
</feature>
<evidence type="ECO:0000256" key="4">
    <source>
        <dbReference type="RuleBase" id="RU003718"/>
    </source>
</evidence>
<dbReference type="PROSITE" id="PS00375">
    <property type="entry name" value="UDPGT"/>
    <property type="match status" value="1"/>
</dbReference>
<accession>A0ABD1ZBN0</accession>
<dbReference type="EC" id="2.4.1.-" evidence="5"/>
<evidence type="ECO:0000256" key="3">
    <source>
        <dbReference type="ARBA" id="ARBA00022679"/>
    </source>
</evidence>
<keyword evidence="3 4" id="KW-0808">Transferase</keyword>